<dbReference type="OrthoDB" id="7776368at2"/>
<dbReference type="RefSeq" id="WP_122113146.1">
    <property type="nucleotide sequence ID" value="NZ_QOKZ01000005.1"/>
</dbReference>
<dbReference type="AlphaFoldDB" id="A0A3M0MAV0"/>
<name>A0A3M0MAV0_9RHOB</name>
<organism evidence="1 2">
    <name type="scientific">Paracoccus alkanivorans</name>
    <dbReference type="NCBI Taxonomy" id="2116655"/>
    <lineage>
        <taxon>Bacteria</taxon>
        <taxon>Pseudomonadati</taxon>
        <taxon>Pseudomonadota</taxon>
        <taxon>Alphaproteobacteria</taxon>
        <taxon>Rhodobacterales</taxon>
        <taxon>Paracoccaceae</taxon>
        <taxon>Paracoccus</taxon>
    </lineage>
</organism>
<accession>A0A3M0MAV0</accession>
<gene>
    <name evidence="1" type="ORF">C9E81_14965</name>
</gene>
<evidence type="ECO:0000313" key="2">
    <source>
        <dbReference type="Proteomes" id="UP000273516"/>
    </source>
</evidence>
<reference evidence="1 2" key="1">
    <citation type="submission" date="2018-07" db="EMBL/GenBank/DDBJ databases">
        <authorList>
            <person name="Zhang Y."/>
            <person name="Wang L."/>
            <person name="Ma S."/>
        </authorList>
    </citation>
    <scope>NUCLEOTIDE SEQUENCE [LARGE SCALE GENOMIC DNA]</scope>
    <source>
        <strain evidence="1 2">4-2</strain>
    </source>
</reference>
<evidence type="ECO:0000313" key="1">
    <source>
        <dbReference type="EMBL" id="RMC34435.1"/>
    </source>
</evidence>
<protein>
    <submittedName>
        <fullName evidence="1">Uncharacterized protein</fullName>
    </submittedName>
</protein>
<sequence>MKTTHDDKTFTLIGRYWLVSYPIEELGEQREFYRRQREKFPKPGTSCDATIAELEKLAEEIEA</sequence>
<dbReference type="EMBL" id="QOKZ01000005">
    <property type="protein sequence ID" value="RMC34435.1"/>
    <property type="molecule type" value="Genomic_DNA"/>
</dbReference>
<proteinExistence type="predicted"/>
<comment type="caution">
    <text evidence="1">The sequence shown here is derived from an EMBL/GenBank/DDBJ whole genome shotgun (WGS) entry which is preliminary data.</text>
</comment>
<dbReference type="Proteomes" id="UP000273516">
    <property type="component" value="Unassembled WGS sequence"/>
</dbReference>
<keyword evidence="2" id="KW-1185">Reference proteome</keyword>